<organism evidence="1 2">
    <name type="scientific">Ciceribacter thiooxidans</name>
    <dbReference type="NCBI Taxonomy" id="1969821"/>
    <lineage>
        <taxon>Bacteria</taxon>
        <taxon>Pseudomonadati</taxon>
        <taxon>Pseudomonadota</taxon>
        <taxon>Alphaproteobacteria</taxon>
        <taxon>Hyphomicrobiales</taxon>
        <taxon>Rhizobiaceae</taxon>
        <taxon>Ciceribacter</taxon>
    </lineage>
</organism>
<keyword evidence="2" id="KW-1185">Reference proteome</keyword>
<comment type="caution">
    <text evidence="1">The sequence shown here is derived from an EMBL/GenBank/DDBJ whole genome shotgun (WGS) entry which is preliminary data.</text>
</comment>
<dbReference type="Gene3D" id="3.30.300.20">
    <property type="match status" value="1"/>
</dbReference>
<dbReference type="InterPro" id="IPR052707">
    <property type="entry name" value="OsmC_Ohr_Peroxiredoxin"/>
</dbReference>
<evidence type="ECO:0000313" key="1">
    <source>
        <dbReference type="EMBL" id="MFC3165079.1"/>
    </source>
</evidence>
<dbReference type="Proteomes" id="UP001595647">
    <property type="component" value="Unassembled WGS sequence"/>
</dbReference>
<sequence>MSGRHHEYSATVTWTGNRGTGTSGYRDYSRDHVIAAGAKPDIPGSADPAFRGDADRWNPEDLLVASVSACHKLWYLHLCAVNGVVVTAYEDHAEGQMVTEEDGSGRFTEVVLRPRVTISSGDRERAASLHHDAHEKCFIANSVNFPVRCEPMIVTA</sequence>
<evidence type="ECO:0000313" key="2">
    <source>
        <dbReference type="Proteomes" id="UP001595647"/>
    </source>
</evidence>
<dbReference type="InterPro" id="IPR003718">
    <property type="entry name" value="OsmC/Ohr_fam"/>
</dbReference>
<dbReference type="Pfam" id="PF02566">
    <property type="entry name" value="OsmC"/>
    <property type="match status" value="1"/>
</dbReference>
<dbReference type="InterPro" id="IPR036102">
    <property type="entry name" value="OsmC/Ohrsf"/>
</dbReference>
<accession>A0ABV7I735</accession>
<dbReference type="PANTHER" id="PTHR42830:SF2">
    <property type="entry name" value="OSMC_OHR FAMILY PROTEIN"/>
    <property type="match status" value="1"/>
</dbReference>
<protein>
    <submittedName>
        <fullName evidence="1">OsmC family protein</fullName>
    </submittedName>
</protein>
<dbReference type="SUPFAM" id="SSF82784">
    <property type="entry name" value="OsmC-like"/>
    <property type="match status" value="1"/>
</dbReference>
<reference evidence="2" key="1">
    <citation type="journal article" date="2019" name="Int. J. Syst. Evol. Microbiol.">
        <title>The Global Catalogue of Microorganisms (GCM) 10K type strain sequencing project: providing services to taxonomists for standard genome sequencing and annotation.</title>
        <authorList>
            <consortium name="The Broad Institute Genomics Platform"/>
            <consortium name="The Broad Institute Genome Sequencing Center for Infectious Disease"/>
            <person name="Wu L."/>
            <person name="Ma J."/>
        </authorList>
    </citation>
    <scope>NUCLEOTIDE SEQUENCE [LARGE SCALE GENOMIC DNA]</scope>
    <source>
        <strain evidence="2">KCTC 52231</strain>
    </source>
</reference>
<name>A0ABV7I735_9HYPH</name>
<dbReference type="InterPro" id="IPR015946">
    <property type="entry name" value="KH_dom-like_a/b"/>
</dbReference>
<proteinExistence type="predicted"/>
<dbReference type="EMBL" id="JBHRTG010000019">
    <property type="protein sequence ID" value="MFC3165079.1"/>
    <property type="molecule type" value="Genomic_DNA"/>
</dbReference>
<dbReference type="PANTHER" id="PTHR42830">
    <property type="entry name" value="OSMOTICALLY INDUCIBLE FAMILY PROTEIN"/>
    <property type="match status" value="1"/>
</dbReference>
<gene>
    <name evidence="1" type="ORF">ACFOHV_17490</name>
</gene>
<dbReference type="RefSeq" id="WP_182304730.1">
    <property type="nucleotide sequence ID" value="NZ_CP059896.1"/>
</dbReference>